<dbReference type="PANTHER" id="PTHR34351:SF1">
    <property type="entry name" value="SLR1927 PROTEIN"/>
    <property type="match status" value="1"/>
</dbReference>
<gene>
    <name evidence="2" type="ORF">QQ91_0001725</name>
</gene>
<sequence>MHRTTLRSNWLERRWAAPAYAGWVLIGLTLCFWLAAANTLAGWLYVMSGLLLALLGLAAWLPMRLLQGISLTRAPIPAGTVGAPLSIRLQASFPPTAGPVLLEYRDCLPDSFGPKHWQVFAGPAPQGHCQLIYNVIPQRRGLFHWHLIQLRTAAPLGLFSSQRDHAAPATVLVYPQAWPLTRCPLFETLVAQLQTSEKPSRLSPLGQGGITRSLRPYRRGDALRLIHWRSTAKLNELRTRELETSSGDCPVIIALDTGSMWEDPAFESAITTAASLLRYGQEQGVPTWLWTSGSGLLQTPTEILETLAQVSHGETHQASLPSTALIWLTQHATAHLPPGSRCLRWQRESPTGWPTESAADLWIDPALPLDQQLQASLSVPIP</sequence>
<keyword evidence="1" id="KW-0472">Membrane</keyword>
<evidence type="ECO:0000313" key="3">
    <source>
        <dbReference type="Proteomes" id="UP000031561"/>
    </source>
</evidence>
<dbReference type="PANTHER" id="PTHR34351">
    <property type="entry name" value="SLR1927 PROTEIN-RELATED"/>
    <property type="match status" value="1"/>
</dbReference>
<keyword evidence="3" id="KW-1185">Reference proteome</keyword>
<dbReference type="RefSeq" id="WP_166283826.1">
    <property type="nucleotide sequence ID" value="NZ_JTHE03000011.1"/>
</dbReference>
<name>A0ABD4SYR1_9CYAN</name>
<dbReference type="EMBL" id="JTHE03000011">
    <property type="protein sequence ID" value="MCM1981549.1"/>
    <property type="molecule type" value="Genomic_DNA"/>
</dbReference>
<dbReference type="Proteomes" id="UP000031561">
    <property type="component" value="Unassembled WGS sequence"/>
</dbReference>
<proteinExistence type="predicted"/>
<comment type="caution">
    <text evidence="2">The sequence shown here is derived from an EMBL/GenBank/DDBJ whole genome shotgun (WGS) entry which is preliminary data.</text>
</comment>
<accession>A0ABD4SYR1</accession>
<feature type="transmembrane region" description="Helical" evidence="1">
    <location>
        <begin position="20"/>
        <end position="37"/>
    </location>
</feature>
<dbReference type="AlphaFoldDB" id="A0ABD4SYR1"/>
<keyword evidence="1" id="KW-0812">Transmembrane</keyword>
<feature type="transmembrane region" description="Helical" evidence="1">
    <location>
        <begin position="43"/>
        <end position="63"/>
    </location>
</feature>
<evidence type="ECO:0000256" key="1">
    <source>
        <dbReference type="SAM" id="Phobius"/>
    </source>
</evidence>
<evidence type="ECO:0000313" key="2">
    <source>
        <dbReference type="EMBL" id="MCM1981549.1"/>
    </source>
</evidence>
<organism evidence="2 3">
    <name type="scientific">Lyngbya confervoides BDU141951</name>
    <dbReference type="NCBI Taxonomy" id="1574623"/>
    <lineage>
        <taxon>Bacteria</taxon>
        <taxon>Bacillati</taxon>
        <taxon>Cyanobacteriota</taxon>
        <taxon>Cyanophyceae</taxon>
        <taxon>Oscillatoriophycideae</taxon>
        <taxon>Oscillatoriales</taxon>
        <taxon>Microcoleaceae</taxon>
        <taxon>Lyngbya</taxon>
    </lineage>
</organism>
<protein>
    <submittedName>
        <fullName evidence="2">DUF58 domain-containing protein</fullName>
    </submittedName>
</protein>
<reference evidence="2 3" key="1">
    <citation type="journal article" date="2015" name="Genome Announc.">
        <title>Draft Genome Sequence of Filamentous Marine Cyanobacterium Lyngbya confervoides Strain BDU141951.</title>
        <authorList>
            <person name="Chandrababunaidu M.M."/>
            <person name="Sen D."/>
            <person name="Tripathy S."/>
        </authorList>
    </citation>
    <scope>NUCLEOTIDE SEQUENCE [LARGE SCALE GENOMIC DNA]</scope>
    <source>
        <strain evidence="2 3">BDU141951</strain>
    </source>
</reference>
<keyword evidence="1" id="KW-1133">Transmembrane helix</keyword>